<dbReference type="OrthoDB" id="2023at2759"/>
<dbReference type="InterPro" id="IPR001128">
    <property type="entry name" value="Cyt_P450"/>
</dbReference>
<keyword evidence="8" id="KW-0472">Membrane</keyword>
<keyword evidence="6" id="KW-0408">Iron</keyword>
<dbReference type="PRINTS" id="PR00463">
    <property type="entry name" value="EP450I"/>
</dbReference>
<dbReference type="PANTHER" id="PTHR24291">
    <property type="entry name" value="CYTOCHROME P450 FAMILY 4"/>
    <property type="match status" value="1"/>
</dbReference>
<dbReference type="AlphaFoldDB" id="A0A8X6T2Q8"/>
<protein>
    <submittedName>
        <fullName evidence="9">Cytochrome P450 4c3</fullName>
    </submittedName>
</protein>
<dbReference type="PANTHER" id="PTHR24291:SF189">
    <property type="entry name" value="CYTOCHROME P450 4C3-RELATED"/>
    <property type="match status" value="1"/>
</dbReference>
<dbReference type="Gene3D" id="1.10.630.10">
    <property type="entry name" value="Cytochrome P450"/>
    <property type="match status" value="1"/>
</dbReference>
<sequence>MSRVIKVWEWPDFIYNLTSGKEVKRHVKIIDDLSKSIIQEKKIQYLHGNKVTKNFKMKALIDLLLELHFETQELSEEDICEEVNTFIVAGHETVSLTITWALYLIGLYPDVQAKIHEELDRIFGTDTERDVTESDLNDLTYLSCVLKETNRLYAVVPMIGRQAEEDMNICGFKVPKGSTCIVSIYFLHRDKYVFPDPEKFDPDRFLPENSVKIPDLPGTSLGQLSSNVLSSMSSISETISTLFGGSSPISTVAPSSSSLSKKLGAEIRYYGNENHRIFHFEELYHRIFGFKRQSVAPNASHSSSIHTHKSENQA</sequence>
<reference evidence="9" key="1">
    <citation type="submission" date="2020-08" db="EMBL/GenBank/DDBJ databases">
        <title>Multicomponent nature underlies the extraordinary mechanical properties of spider dragline silk.</title>
        <authorList>
            <person name="Kono N."/>
            <person name="Nakamura H."/>
            <person name="Mori M."/>
            <person name="Yoshida Y."/>
            <person name="Ohtoshi R."/>
            <person name="Malay A.D."/>
            <person name="Moran D.A.P."/>
            <person name="Tomita M."/>
            <person name="Numata K."/>
            <person name="Arakawa K."/>
        </authorList>
    </citation>
    <scope>NUCLEOTIDE SEQUENCE</scope>
</reference>
<dbReference type="GO" id="GO:0004497">
    <property type="term" value="F:monooxygenase activity"/>
    <property type="evidence" value="ECO:0007669"/>
    <property type="project" value="UniProtKB-KW"/>
</dbReference>
<evidence type="ECO:0000313" key="10">
    <source>
        <dbReference type="Proteomes" id="UP000887013"/>
    </source>
</evidence>
<dbReference type="InterPro" id="IPR002401">
    <property type="entry name" value="Cyt_P450_E_grp-I"/>
</dbReference>
<dbReference type="SUPFAM" id="SSF48264">
    <property type="entry name" value="Cytochrome P450"/>
    <property type="match status" value="1"/>
</dbReference>
<evidence type="ECO:0000256" key="4">
    <source>
        <dbReference type="ARBA" id="ARBA00022617"/>
    </source>
</evidence>
<accession>A0A8X6T2Q8</accession>
<keyword evidence="4" id="KW-0349">Heme</keyword>
<dbReference type="Pfam" id="PF00067">
    <property type="entry name" value="p450"/>
    <property type="match status" value="1"/>
</dbReference>
<keyword evidence="7" id="KW-0560">Oxidoreductase</keyword>
<dbReference type="EMBL" id="BMAW01095999">
    <property type="protein sequence ID" value="GFS72897.1"/>
    <property type="molecule type" value="Genomic_DNA"/>
</dbReference>
<evidence type="ECO:0000256" key="3">
    <source>
        <dbReference type="ARBA" id="ARBA00010617"/>
    </source>
</evidence>
<evidence type="ECO:0000256" key="6">
    <source>
        <dbReference type="ARBA" id="ARBA00023004"/>
    </source>
</evidence>
<comment type="subcellular location">
    <subcellularLocation>
        <location evidence="2">Endoplasmic reticulum membrane</location>
    </subcellularLocation>
</comment>
<evidence type="ECO:0000256" key="7">
    <source>
        <dbReference type="ARBA" id="ARBA00023033"/>
    </source>
</evidence>
<dbReference type="PRINTS" id="PR00385">
    <property type="entry name" value="P450"/>
</dbReference>
<evidence type="ECO:0000313" key="9">
    <source>
        <dbReference type="EMBL" id="GFS72897.1"/>
    </source>
</evidence>
<keyword evidence="4" id="KW-0479">Metal-binding</keyword>
<gene>
    <name evidence="9" type="primary">Cyp4c3</name>
    <name evidence="9" type="ORF">NPIL_582432</name>
</gene>
<dbReference type="GO" id="GO:0005789">
    <property type="term" value="C:endoplasmic reticulum membrane"/>
    <property type="evidence" value="ECO:0007669"/>
    <property type="project" value="UniProtKB-SubCell"/>
</dbReference>
<dbReference type="GO" id="GO:0016705">
    <property type="term" value="F:oxidoreductase activity, acting on paired donors, with incorporation or reduction of molecular oxygen"/>
    <property type="evidence" value="ECO:0007669"/>
    <property type="project" value="InterPro"/>
</dbReference>
<evidence type="ECO:0000256" key="5">
    <source>
        <dbReference type="ARBA" id="ARBA00022824"/>
    </source>
</evidence>
<dbReference type="Proteomes" id="UP000887013">
    <property type="component" value="Unassembled WGS sequence"/>
</dbReference>
<organism evidence="9 10">
    <name type="scientific">Nephila pilipes</name>
    <name type="common">Giant wood spider</name>
    <name type="synonym">Nephila maculata</name>
    <dbReference type="NCBI Taxonomy" id="299642"/>
    <lineage>
        <taxon>Eukaryota</taxon>
        <taxon>Metazoa</taxon>
        <taxon>Ecdysozoa</taxon>
        <taxon>Arthropoda</taxon>
        <taxon>Chelicerata</taxon>
        <taxon>Arachnida</taxon>
        <taxon>Araneae</taxon>
        <taxon>Araneomorphae</taxon>
        <taxon>Entelegynae</taxon>
        <taxon>Araneoidea</taxon>
        <taxon>Nephilidae</taxon>
        <taxon>Nephila</taxon>
    </lineage>
</organism>
<proteinExistence type="inferred from homology"/>
<dbReference type="GO" id="GO:0005506">
    <property type="term" value="F:iron ion binding"/>
    <property type="evidence" value="ECO:0007669"/>
    <property type="project" value="InterPro"/>
</dbReference>
<dbReference type="InterPro" id="IPR036396">
    <property type="entry name" value="Cyt_P450_sf"/>
</dbReference>
<name>A0A8X6T2Q8_NEPPI</name>
<evidence type="ECO:0000256" key="8">
    <source>
        <dbReference type="ARBA" id="ARBA00023136"/>
    </source>
</evidence>
<comment type="caution">
    <text evidence="9">The sequence shown here is derived from an EMBL/GenBank/DDBJ whole genome shotgun (WGS) entry which is preliminary data.</text>
</comment>
<keyword evidence="5" id="KW-0256">Endoplasmic reticulum</keyword>
<dbReference type="InterPro" id="IPR050196">
    <property type="entry name" value="Cytochrome_P450_Monoox"/>
</dbReference>
<evidence type="ECO:0000256" key="1">
    <source>
        <dbReference type="ARBA" id="ARBA00001971"/>
    </source>
</evidence>
<dbReference type="GO" id="GO:0020037">
    <property type="term" value="F:heme binding"/>
    <property type="evidence" value="ECO:0007669"/>
    <property type="project" value="InterPro"/>
</dbReference>
<evidence type="ECO:0000256" key="2">
    <source>
        <dbReference type="ARBA" id="ARBA00004586"/>
    </source>
</evidence>
<keyword evidence="10" id="KW-1185">Reference proteome</keyword>
<comment type="cofactor">
    <cofactor evidence="1">
        <name>heme</name>
        <dbReference type="ChEBI" id="CHEBI:30413"/>
    </cofactor>
</comment>
<comment type="similarity">
    <text evidence="3">Belongs to the cytochrome P450 family.</text>
</comment>
<keyword evidence="7" id="KW-0503">Monooxygenase</keyword>